<organism evidence="3 4">
    <name type="scientific">Ataeniobius toweri</name>
    <dbReference type="NCBI Taxonomy" id="208326"/>
    <lineage>
        <taxon>Eukaryota</taxon>
        <taxon>Metazoa</taxon>
        <taxon>Chordata</taxon>
        <taxon>Craniata</taxon>
        <taxon>Vertebrata</taxon>
        <taxon>Euteleostomi</taxon>
        <taxon>Actinopterygii</taxon>
        <taxon>Neopterygii</taxon>
        <taxon>Teleostei</taxon>
        <taxon>Neoteleostei</taxon>
        <taxon>Acanthomorphata</taxon>
        <taxon>Ovalentaria</taxon>
        <taxon>Atherinomorphae</taxon>
        <taxon>Cyprinodontiformes</taxon>
        <taxon>Goodeidae</taxon>
        <taxon>Ataeniobius</taxon>
    </lineage>
</organism>
<name>A0ABU7B660_9TELE</name>
<dbReference type="SMART" id="SM00320">
    <property type="entry name" value="WD40"/>
    <property type="match status" value="6"/>
</dbReference>
<dbReference type="PROSITE" id="PS50294">
    <property type="entry name" value="WD_REPEATS_REGION"/>
    <property type="match status" value="1"/>
</dbReference>
<dbReference type="InterPro" id="IPR001680">
    <property type="entry name" value="WD40_rpt"/>
</dbReference>
<dbReference type="Proteomes" id="UP001345963">
    <property type="component" value="Unassembled WGS sequence"/>
</dbReference>
<dbReference type="Gene3D" id="2.130.10.10">
    <property type="entry name" value="YVTN repeat-like/Quinoprotein amine dehydrogenase"/>
    <property type="match status" value="2"/>
</dbReference>
<keyword evidence="4" id="KW-1185">Reference proteome</keyword>
<feature type="repeat" description="WD" evidence="1">
    <location>
        <begin position="534"/>
        <end position="575"/>
    </location>
</feature>
<reference evidence="3 4" key="1">
    <citation type="submission" date="2021-07" db="EMBL/GenBank/DDBJ databases">
        <authorList>
            <person name="Palmer J.M."/>
        </authorList>
    </citation>
    <scope>NUCLEOTIDE SEQUENCE [LARGE SCALE GENOMIC DNA]</scope>
    <source>
        <strain evidence="3 4">AT_MEX2019</strain>
        <tissue evidence="3">Muscle</tissue>
    </source>
</reference>
<proteinExistence type="predicted"/>
<sequence>MFSQHSGMSEKGRLQTQGLLRLRQDNRQTGKKVLVSDEDEHFLVHGFYHLRHFSCDSPVRFMMYSQASDAFISLHSDNTVSLFKSKLRKQALMGELPFLGLTATNIPGWIIGWGPGPIFTLLDSELRHLDTADDALDICLCEPAEHSWELVTAGVGNVCVWSVLLMRCKLKIQEGLQQHRTFTQLTLAPPQKDRPHRAFVAWGKVVTVVDLDGGMVLDHMEDLCSSDITAMLFCIQLDCLIIASQDLSITVWGPDWVPHVTFLGHKDVVNSLFYCSKSNLLISCAADCTIRCWDVENTMAVDCVYTEQSKPPLCLGGTKNGHPCFSFSAKGVDLWILTAWYTLHSKLRGDEGVPLKQILVSHFPPSYPTRVVCVCADGRILLVSASTGAVLTYFKPEDRIICADYCLHKELLLALTEEGTLLQASTLTNPATVIQEWEGRGQGPWQHTECGTKRYAWNLPVPGPACCLVLYSSVTDPQTALEKWKSLREGKGCSQRNNRYVDNFKNKFWIIIGQRGGCVSVLTVDDGKVLCRTPAHNGQSVTAMQVYPKNNFLLTSGEDFTVVVWRVHPDSAVYLSQQQTVECGQPQVHLAASELQLVLTFQDPYSGSYGIKLFNLQSQKQLNYQQNNAHLDSLTGVCEIPGPKVFVSSSLDKTVRIWNERNRLIWMQQLVAVPQCIAYSGNGELFLGIKGDLYRMEFAHFLPKKYRQKFSYNCFEDPLSDLPVPEIKETHDQTDMSNCKTEKLPKAICRNQVLSINVQQDKEQFLIRDLNRKALKGIVNCPKETKQIRKEAFDCYMGKLYGLPPCKKIGPEDDFEEFLFNTKTHLFQPHYFPKLKEDTVPQPKQDIHVNVQKYKSLKPQETKKAPVAVRKEISAPAQEVILKKQVRVKKAEVPEEIIMPVKQSQPRLQTPPPKIPSPPPQREPSPELPTFLKQFAEMEWFTDLYPDKKSVPSNFSPEDLSLQLLNYLQNYSRRTDIKILAVVQALQILQRQNFLNTTEELYTGLTDALETLIQPAISDLDRVMILEMLNLLVCLKSEIGYDLVKKLLALLAYKQLNLRVPVLRLLGALGINQAQLWLYPELESWGLQLENQSNQWESLHDKADCWMELWMSKFKDYNRYLYLRSPLKQKPPSFSAVDVLNFFCLVQKEEHRKISVVPSAGPKYKVLLPQQICSSFKPILRLGETNTMARKRKLRGVLLPPMHKRPYLKHFPNWITLPLSRVILRPFHTNTYERLVRLPIRSYFIPQQSTVEYYRRQLKDKPATIPPTCAEPSTRADSESI</sequence>
<dbReference type="Pfam" id="PF00400">
    <property type="entry name" value="WD40"/>
    <property type="match status" value="3"/>
</dbReference>
<keyword evidence="1" id="KW-0853">WD repeat</keyword>
<feature type="repeat" description="WD" evidence="1">
    <location>
        <begin position="627"/>
        <end position="659"/>
    </location>
</feature>
<protein>
    <recommendedName>
        <fullName evidence="5">WD repeat-containing protein 97</fullName>
    </recommendedName>
</protein>
<dbReference type="PROSITE" id="PS50082">
    <property type="entry name" value="WD_REPEATS_2"/>
    <property type="match status" value="3"/>
</dbReference>
<dbReference type="InterPro" id="IPR015943">
    <property type="entry name" value="WD40/YVTN_repeat-like_dom_sf"/>
</dbReference>
<gene>
    <name evidence="3" type="ORF">ATANTOWER_030024</name>
</gene>
<dbReference type="PANTHER" id="PTHR45532">
    <property type="entry name" value="WD REPEAT-CONTAINING PROTEIN 97"/>
    <property type="match status" value="1"/>
</dbReference>
<feature type="repeat" description="WD" evidence="1">
    <location>
        <begin position="262"/>
        <end position="303"/>
    </location>
</feature>
<accession>A0ABU7B660</accession>
<evidence type="ECO:0000313" key="4">
    <source>
        <dbReference type="Proteomes" id="UP001345963"/>
    </source>
</evidence>
<dbReference type="PANTHER" id="PTHR45532:SF1">
    <property type="entry name" value="WD REPEAT-CONTAINING PROTEIN 97"/>
    <property type="match status" value="1"/>
</dbReference>
<dbReference type="EMBL" id="JAHUTI010040132">
    <property type="protein sequence ID" value="MED6245034.1"/>
    <property type="molecule type" value="Genomic_DNA"/>
</dbReference>
<dbReference type="InterPro" id="IPR036322">
    <property type="entry name" value="WD40_repeat_dom_sf"/>
</dbReference>
<comment type="caution">
    <text evidence="3">The sequence shown here is derived from an EMBL/GenBank/DDBJ whole genome shotgun (WGS) entry which is preliminary data.</text>
</comment>
<evidence type="ECO:0000256" key="1">
    <source>
        <dbReference type="PROSITE-ProRule" id="PRU00221"/>
    </source>
</evidence>
<dbReference type="SUPFAM" id="SSF50978">
    <property type="entry name" value="WD40 repeat-like"/>
    <property type="match status" value="2"/>
</dbReference>
<feature type="compositionally biased region" description="Pro residues" evidence="2">
    <location>
        <begin position="909"/>
        <end position="927"/>
    </location>
</feature>
<evidence type="ECO:0000256" key="2">
    <source>
        <dbReference type="SAM" id="MobiDB-lite"/>
    </source>
</evidence>
<evidence type="ECO:0008006" key="5">
    <source>
        <dbReference type="Google" id="ProtNLM"/>
    </source>
</evidence>
<evidence type="ECO:0000313" key="3">
    <source>
        <dbReference type="EMBL" id="MED6245034.1"/>
    </source>
</evidence>
<feature type="region of interest" description="Disordered" evidence="2">
    <location>
        <begin position="900"/>
        <end position="927"/>
    </location>
</feature>